<dbReference type="Proteomes" id="UP000320762">
    <property type="component" value="Unassembled WGS sequence"/>
</dbReference>
<protein>
    <submittedName>
        <fullName evidence="2">Uncharacterized protein</fullName>
    </submittedName>
</protein>
<comment type="caution">
    <text evidence="2">The sequence shown here is derived from an EMBL/GenBank/DDBJ whole genome shotgun (WGS) entry which is preliminary data.</text>
</comment>
<keyword evidence="3" id="KW-1185">Reference proteome</keyword>
<evidence type="ECO:0000256" key="1">
    <source>
        <dbReference type="SAM" id="MobiDB-lite"/>
    </source>
</evidence>
<reference evidence="2 3" key="1">
    <citation type="journal article" date="2019" name="New Phytol.">
        <title>Comparative genomics reveals unique wood-decay strategies and fruiting body development in the Schizophyllaceae.</title>
        <authorList>
            <person name="Almasi E."/>
            <person name="Sahu N."/>
            <person name="Krizsan K."/>
            <person name="Balint B."/>
            <person name="Kovacs G.M."/>
            <person name="Kiss B."/>
            <person name="Cseklye J."/>
            <person name="Drula E."/>
            <person name="Henrissat B."/>
            <person name="Nagy I."/>
            <person name="Chovatia M."/>
            <person name="Adam C."/>
            <person name="LaButti K."/>
            <person name="Lipzen A."/>
            <person name="Riley R."/>
            <person name="Grigoriev I.V."/>
            <person name="Nagy L.G."/>
        </authorList>
    </citation>
    <scope>NUCLEOTIDE SEQUENCE [LARGE SCALE GENOMIC DNA]</scope>
    <source>
        <strain evidence="2 3">NL-1724</strain>
    </source>
</reference>
<dbReference type="EMBL" id="VDMD01000001">
    <property type="protein sequence ID" value="TRM70474.1"/>
    <property type="molecule type" value="Genomic_DNA"/>
</dbReference>
<name>A0A550D0B1_9AGAR</name>
<gene>
    <name evidence="2" type="ORF">BD626DRAFT_477555</name>
</gene>
<feature type="non-terminal residue" evidence="2">
    <location>
        <position position="1"/>
    </location>
</feature>
<proteinExistence type="predicted"/>
<organism evidence="2 3">
    <name type="scientific">Schizophyllum amplum</name>
    <dbReference type="NCBI Taxonomy" id="97359"/>
    <lineage>
        <taxon>Eukaryota</taxon>
        <taxon>Fungi</taxon>
        <taxon>Dikarya</taxon>
        <taxon>Basidiomycota</taxon>
        <taxon>Agaricomycotina</taxon>
        <taxon>Agaricomycetes</taxon>
        <taxon>Agaricomycetidae</taxon>
        <taxon>Agaricales</taxon>
        <taxon>Schizophyllaceae</taxon>
        <taxon>Schizophyllum</taxon>
    </lineage>
</organism>
<feature type="region of interest" description="Disordered" evidence="1">
    <location>
        <begin position="46"/>
        <end position="67"/>
    </location>
</feature>
<accession>A0A550D0B1</accession>
<feature type="non-terminal residue" evidence="2">
    <location>
        <position position="67"/>
    </location>
</feature>
<dbReference type="AlphaFoldDB" id="A0A550D0B1"/>
<sequence>KKRSGYQPNPVWARTKLLTGLKMLSRDDISARVPGTMQAQGRKAAAATHQLPAPCHTPNIPTGSVVS</sequence>
<evidence type="ECO:0000313" key="3">
    <source>
        <dbReference type="Proteomes" id="UP000320762"/>
    </source>
</evidence>
<evidence type="ECO:0000313" key="2">
    <source>
        <dbReference type="EMBL" id="TRM70474.1"/>
    </source>
</evidence>